<sequence>MAHGTPRMFPGRKLKIRKKNKGGRKSIYYEPAAVAGRSGRPSGGPLSGSCSGPRRRRRAGRW</sequence>
<dbReference type="PaxDb" id="6945-B7P7U4"/>
<evidence type="ECO:0000313" key="4">
    <source>
        <dbReference type="Proteomes" id="UP000001555"/>
    </source>
</evidence>
<dbReference type="EMBL" id="ABJB010783305">
    <property type="status" value="NOT_ANNOTATED_CDS"/>
    <property type="molecule type" value="Genomic_DNA"/>
</dbReference>
<proteinExistence type="predicted"/>
<keyword evidence="4" id="KW-1185">Reference proteome</keyword>
<gene>
    <name evidence="2" type="ORF">IscW_ISCW002123</name>
</gene>
<feature type="region of interest" description="Disordered" evidence="1">
    <location>
        <begin position="32"/>
        <end position="62"/>
    </location>
</feature>
<evidence type="ECO:0000313" key="3">
    <source>
        <dbReference type="EnsemblMetazoa" id="ISCW002123-PA"/>
    </source>
</evidence>
<reference evidence="3" key="2">
    <citation type="submission" date="2020-05" db="UniProtKB">
        <authorList>
            <consortium name="EnsemblMetazoa"/>
        </authorList>
    </citation>
    <scope>IDENTIFICATION</scope>
    <source>
        <strain evidence="3">wikel</strain>
    </source>
</reference>
<dbReference type="EnsemblMetazoa" id="ISCW002123-RA">
    <property type="protein sequence ID" value="ISCW002123-PA"/>
    <property type="gene ID" value="ISCW002123"/>
</dbReference>
<dbReference type="VEuPathDB" id="VectorBase:ISCW002123"/>
<name>B7P7U4_IXOSC</name>
<feature type="compositionally biased region" description="Basic residues" evidence="1">
    <location>
        <begin position="53"/>
        <end position="62"/>
    </location>
</feature>
<accession>B7P7U4</accession>
<dbReference type="AlphaFoldDB" id="B7P7U4"/>
<protein>
    <submittedName>
        <fullName evidence="2 3">Uncharacterized protein</fullName>
    </submittedName>
</protein>
<evidence type="ECO:0000256" key="1">
    <source>
        <dbReference type="SAM" id="MobiDB-lite"/>
    </source>
</evidence>
<evidence type="ECO:0000313" key="2">
    <source>
        <dbReference type="EMBL" id="EEC02666.1"/>
    </source>
</evidence>
<dbReference type="EMBL" id="DS653379">
    <property type="protein sequence ID" value="EEC02666.1"/>
    <property type="molecule type" value="Genomic_DNA"/>
</dbReference>
<reference evidence="2 4" key="1">
    <citation type="submission" date="2008-03" db="EMBL/GenBank/DDBJ databases">
        <title>Annotation of Ixodes scapularis.</title>
        <authorList>
            <consortium name="Ixodes scapularis Genome Project Consortium"/>
            <person name="Caler E."/>
            <person name="Hannick L.I."/>
            <person name="Bidwell S."/>
            <person name="Joardar V."/>
            <person name="Thiagarajan M."/>
            <person name="Amedeo P."/>
            <person name="Galinsky K.J."/>
            <person name="Schobel S."/>
            <person name="Inman J."/>
            <person name="Hostetler J."/>
            <person name="Miller J."/>
            <person name="Hammond M."/>
            <person name="Megy K."/>
            <person name="Lawson D."/>
            <person name="Kodira C."/>
            <person name="Sutton G."/>
            <person name="Meyer J."/>
            <person name="Hill C.A."/>
            <person name="Birren B."/>
            <person name="Nene V."/>
            <person name="Collins F."/>
            <person name="Alarcon-Chaidez F."/>
            <person name="Wikel S."/>
            <person name="Strausberg R."/>
        </authorList>
    </citation>
    <scope>NUCLEOTIDE SEQUENCE [LARGE SCALE GENOMIC DNA]</scope>
    <source>
        <strain evidence="4">Wikel</strain>
        <strain evidence="2">Wikel colony</strain>
    </source>
</reference>
<organism>
    <name type="scientific">Ixodes scapularis</name>
    <name type="common">Black-legged tick</name>
    <name type="synonym">Deer tick</name>
    <dbReference type="NCBI Taxonomy" id="6945"/>
    <lineage>
        <taxon>Eukaryota</taxon>
        <taxon>Metazoa</taxon>
        <taxon>Ecdysozoa</taxon>
        <taxon>Arthropoda</taxon>
        <taxon>Chelicerata</taxon>
        <taxon>Arachnida</taxon>
        <taxon>Acari</taxon>
        <taxon>Parasitiformes</taxon>
        <taxon>Ixodida</taxon>
        <taxon>Ixodoidea</taxon>
        <taxon>Ixodidae</taxon>
        <taxon>Ixodinae</taxon>
        <taxon>Ixodes</taxon>
    </lineage>
</organism>
<dbReference type="InParanoid" id="B7P7U4"/>
<dbReference type="HOGENOM" id="CLU_2906563_0_0_1"/>
<dbReference type="Proteomes" id="UP000001555">
    <property type="component" value="Unassembled WGS sequence"/>
</dbReference>